<keyword evidence="1" id="KW-0472">Membrane</keyword>
<dbReference type="AlphaFoldDB" id="A0A0S2I379"/>
<reference evidence="2 3" key="1">
    <citation type="submission" date="2015-11" db="EMBL/GenBank/DDBJ databases">
        <title>Description and complete genome sequence of a novel strain predominating in hypersaline microbial mats and representing a new family of the Bacteriodetes phylum.</title>
        <authorList>
            <person name="Spring S."/>
            <person name="Bunk B."/>
            <person name="Sproer C."/>
            <person name="Klenk H.-P."/>
        </authorList>
    </citation>
    <scope>NUCLEOTIDE SEQUENCE [LARGE SCALE GENOMIC DNA]</scope>
    <source>
        <strain evidence="2 3">L21-Spi-D4</strain>
    </source>
</reference>
<keyword evidence="3" id="KW-1185">Reference proteome</keyword>
<proteinExistence type="predicted"/>
<accession>A0A0S2I379</accession>
<organism evidence="2 3">
    <name type="scientific">Salinivirga cyanobacteriivorans</name>
    <dbReference type="NCBI Taxonomy" id="1307839"/>
    <lineage>
        <taxon>Bacteria</taxon>
        <taxon>Pseudomonadati</taxon>
        <taxon>Bacteroidota</taxon>
        <taxon>Bacteroidia</taxon>
        <taxon>Bacteroidales</taxon>
        <taxon>Salinivirgaceae</taxon>
        <taxon>Salinivirga</taxon>
    </lineage>
</organism>
<evidence type="ECO:0008006" key="4">
    <source>
        <dbReference type="Google" id="ProtNLM"/>
    </source>
</evidence>
<dbReference type="EMBL" id="CP013118">
    <property type="protein sequence ID" value="ALO16508.1"/>
    <property type="molecule type" value="Genomic_DNA"/>
</dbReference>
<protein>
    <recommendedName>
        <fullName evidence="4">DUF340 domain-containing protein</fullName>
    </recommendedName>
</protein>
<dbReference type="STRING" id="1307839.L21SP5_02888"/>
<evidence type="ECO:0000256" key="1">
    <source>
        <dbReference type="SAM" id="Phobius"/>
    </source>
</evidence>
<evidence type="ECO:0000313" key="3">
    <source>
        <dbReference type="Proteomes" id="UP000064893"/>
    </source>
</evidence>
<sequence length="91" mass="9757">MVAVLVIMTAGALLGYFLRKQPKIVMINDKLIMLAVFGLLFLMGVAIGSNPTIIQKLPVLGAQALLIAVVGIAGSVVAGSVVYYFFFHKKY</sequence>
<dbReference type="RefSeq" id="WP_057953874.1">
    <property type="nucleotide sequence ID" value="NZ_CP013118.1"/>
</dbReference>
<evidence type="ECO:0000313" key="2">
    <source>
        <dbReference type="EMBL" id="ALO16508.1"/>
    </source>
</evidence>
<keyword evidence="1" id="KW-0812">Transmembrane</keyword>
<dbReference type="InterPro" id="IPR005642">
    <property type="entry name" value="LysO"/>
</dbReference>
<dbReference type="OrthoDB" id="1122861at2"/>
<dbReference type="KEGG" id="blq:L21SP5_02888"/>
<dbReference type="Proteomes" id="UP000064893">
    <property type="component" value="Chromosome"/>
</dbReference>
<name>A0A0S2I379_9BACT</name>
<feature type="transmembrane region" description="Helical" evidence="1">
    <location>
        <begin position="65"/>
        <end position="86"/>
    </location>
</feature>
<dbReference type="Pfam" id="PF03956">
    <property type="entry name" value="Lys_export"/>
    <property type="match status" value="1"/>
</dbReference>
<dbReference type="GO" id="GO:0015661">
    <property type="term" value="F:L-lysine efflux transmembrane transporter activity"/>
    <property type="evidence" value="ECO:0007669"/>
    <property type="project" value="InterPro"/>
</dbReference>
<gene>
    <name evidence="2" type="ORF">L21SP5_02888</name>
</gene>
<keyword evidence="1" id="KW-1133">Transmembrane helix</keyword>
<feature type="transmembrane region" description="Helical" evidence="1">
    <location>
        <begin position="31"/>
        <end position="53"/>
    </location>
</feature>